<evidence type="ECO:0000256" key="2">
    <source>
        <dbReference type="SAM" id="Phobius"/>
    </source>
</evidence>
<feature type="transmembrane region" description="Helical" evidence="2">
    <location>
        <begin position="105"/>
        <end position="126"/>
    </location>
</feature>
<feature type="transmembrane region" description="Helical" evidence="2">
    <location>
        <begin position="235"/>
        <end position="259"/>
    </location>
</feature>
<feature type="transmembrane region" description="Helical" evidence="2">
    <location>
        <begin position="490"/>
        <end position="513"/>
    </location>
</feature>
<evidence type="ECO:0000259" key="3">
    <source>
        <dbReference type="Pfam" id="PF13962"/>
    </source>
</evidence>
<feature type="transmembrane region" description="Helical" evidence="2">
    <location>
        <begin position="806"/>
        <end position="827"/>
    </location>
</feature>
<dbReference type="OrthoDB" id="681126at2759"/>
<protein>
    <recommendedName>
        <fullName evidence="3">PGG domain-containing protein</fullName>
    </recommendedName>
</protein>
<feature type="transmembrane region" description="Helical" evidence="2">
    <location>
        <begin position="434"/>
        <end position="454"/>
    </location>
</feature>
<keyword evidence="2" id="KW-0812">Transmembrane</keyword>
<keyword evidence="2" id="KW-1133">Transmembrane helix</keyword>
<feature type="transmembrane region" description="Helical" evidence="2">
    <location>
        <begin position="583"/>
        <end position="603"/>
    </location>
</feature>
<comment type="caution">
    <text evidence="4">The sequence shown here is derived from an EMBL/GenBank/DDBJ whole genome shotgun (WGS) entry which is preliminary data.</text>
</comment>
<dbReference type="PANTHER" id="PTHR24177">
    <property type="entry name" value="CASKIN"/>
    <property type="match status" value="1"/>
</dbReference>
<accession>A0A5J9VBD6</accession>
<dbReference type="Pfam" id="PF13962">
    <property type="entry name" value="PGG"/>
    <property type="match status" value="5"/>
</dbReference>
<feature type="domain" description="PGG" evidence="3">
    <location>
        <begin position="188"/>
        <end position="295"/>
    </location>
</feature>
<feature type="transmembrane region" description="Helical" evidence="2">
    <location>
        <begin position="534"/>
        <end position="550"/>
    </location>
</feature>
<dbReference type="GO" id="GO:0016020">
    <property type="term" value="C:membrane"/>
    <property type="evidence" value="ECO:0007669"/>
    <property type="project" value="TreeGrafter"/>
</dbReference>
<gene>
    <name evidence="4" type="ORF">EJB05_24478</name>
</gene>
<dbReference type="EMBL" id="RWGY01000011">
    <property type="protein sequence ID" value="TVU32727.1"/>
    <property type="molecule type" value="Genomic_DNA"/>
</dbReference>
<feature type="transmembrane region" description="Helical" evidence="2">
    <location>
        <begin position="302"/>
        <end position="326"/>
    </location>
</feature>
<sequence>MARPDKSDQPWEYTLRKYLLLMATVVATLAYSAAFSPPGGVWQATDTAAGHLAGDPIIRDTHYPRYLVFFYCNATAFASSLVVIVLILLLFVLHENCDATVWHRTLLPLRVVMVLDLLSLLGAYAAGTCRDAITTVYSSLLVVAVVAYLVVQTFLASKQPKKQSDVRAAGDGDVADEDNVREVLGERPRKVLMLLATFAVSVTYVSGLSTPGGYWDGSQAGRRAGDAVLENNGRARLVTFFLCNTTAFVASLVVILLLLDKKLRANVGARSYELYGCIVVALAGLVAAYAAGSCRDAETTAYVVVLVVVMLGYMVFQVFFAVNVVAAVLNSRLWGWIAGIYGVVSGWLRAIVTCTCFSRRGTREIHAADNARDGLLNESIDKARSLVMLLATLATSVTYQAGLDPPGGVWQDDNNGHIAGDPILLTTSPRRYKAFYYFNSTAFMASLAAIVLVQKKFALKHHTLEAAMILDLFALMGAYAAGSSRDASTAIYVVALAGAVMVYVVIHVVFFTLDHKDTSGDDDDALVEKRRKRLLLFAILAATITYQAGLTPPSGFWPDDDDQLGHRAGEPVLFSNYPRRYKAFFYSNSLSFMSAIAHIILLVNPNLYRPAIRSYALSVCTAAGLMGLIGAYAAGSTQHLKTSIYIFVLAFLVVMFIVVLLVVGRKEDKKKKRATRTSNNVADESAIEAGDAAGGGSTSAGAVTEERPTDEAGGAKDEEAKKKHAMSKYLMLLGILMASVTYQAGLEPPGGMWQTDGDGHTAGHPVLGTNRRLRYLFFFHCNTTSFVASVVVVLLLLPEKLQENGWWLMVTNATIVLNLLGLLGAHAAGSSRGWETSGYVVALIILSVGYVVVHAFMRSFVGRIGRRNSSHPQRDDVAPPTQLKDQGSVGQQPPGVSV</sequence>
<organism evidence="4 5">
    <name type="scientific">Eragrostis curvula</name>
    <name type="common">weeping love grass</name>
    <dbReference type="NCBI Taxonomy" id="38414"/>
    <lineage>
        <taxon>Eukaryota</taxon>
        <taxon>Viridiplantae</taxon>
        <taxon>Streptophyta</taxon>
        <taxon>Embryophyta</taxon>
        <taxon>Tracheophyta</taxon>
        <taxon>Spermatophyta</taxon>
        <taxon>Magnoliopsida</taxon>
        <taxon>Liliopsida</taxon>
        <taxon>Poales</taxon>
        <taxon>Poaceae</taxon>
        <taxon>PACMAD clade</taxon>
        <taxon>Chloridoideae</taxon>
        <taxon>Eragrostideae</taxon>
        <taxon>Eragrostidinae</taxon>
        <taxon>Eragrostis</taxon>
    </lineage>
</organism>
<dbReference type="Gramene" id="TVU32727">
    <property type="protein sequence ID" value="TVU32727"/>
    <property type="gene ID" value="EJB05_24478"/>
</dbReference>
<dbReference type="InterPro" id="IPR026961">
    <property type="entry name" value="PGG_dom"/>
</dbReference>
<feature type="region of interest" description="Disordered" evidence="1">
    <location>
        <begin position="689"/>
        <end position="719"/>
    </location>
</feature>
<evidence type="ECO:0000313" key="4">
    <source>
        <dbReference type="EMBL" id="TVU32727.1"/>
    </source>
</evidence>
<feature type="transmembrane region" description="Helical" evidence="2">
    <location>
        <begin position="132"/>
        <end position="151"/>
    </location>
</feature>
<feature type="compositionally biased region" description="Basic and acidic residues" evidence="1">
    <location>
        <begin position="704"/>
        <end position="719"/>
    </location>
</feature>
<feature type="transmembrane region" description="Helical" evidence="2">
    <location>
        <begin position="775"/>
        <end position="797"/>
    </location>
</feature>
<feature type="transmembrane region" description="Helical" evidence="2">
    <location>
        <begin position="333"/>
        <end position="352"/>
    </location>
</feature>
<feature type="transmembrane region" description="Helical" evidence="2">
    <location>
        <begin position="271"/>
        <end position="290"/>
    </location>
</feature>
<feature type="transmembrane region" description="Helical" evidence="2">
    <location>
        <begin position="18"/>
        <end position="35"/>
    </location>
</feature>
<dbReference type="PANTHER" id="PTHR24177:SF465">
    <property type="entry name" value="OS06G0294400 PROTEIN"/>
    <property type="match status" value="1"/>
</dbReference>
<feature type="transmembrane region" description="Helical" evidence="2">
    <location>
        <begin position="644"/>
        <end position="663"/>
    </location>
</feature>
<feature type="transmembrane region" description="Helical" evidence="2">
    <location>
        <begin position="615"/>
        <end position="632"/>
    </location>
</feature>
<feature type="non-terminal residue" evidence="4">
    <location>
        <position position="1"/>
    </location>
</feature>
<feature type="domain" description="PGG" evidence="3">
    <location>
        <begin position="722"/>
        <end position="832"/>
    </location>
</feature>
<feature type="transmembrane region" description="Helical" evidence="2">
    <location>
        <begin position="466"/>
        <end position="484"/>
    </location>
</feature>
<feature type="transmembrane region" description="Helical" evidence="2">
    <location>
        <begin position="191"/>
        <end position="215"/>
    </location>
</feature>
<feature type="transmembrane region" description="Helical" evidence="2">
    <location>
        <begin position="839"/>
        <end position="857"/>
    </location>
</feature>
<feature type="domain" description="PGG" evidence="3">
    <location>
        <begin position="378"/>
        <end position="485"/>
    </location>
</feature>
<evidence type="ECO:0000313" key="5">
    <source>
        <dbReference type="Proteomes" id="UP000324897"/>
    </source>
</evidence>
<keyword evidence="2" id="KW-0472">Membrane</keyword>
<dbReference type="Proteomes" id="UP000324897">
    <property type="component" value="Chromosome 1"/>
</dbReference>
<feature type="transmembrane region" description="Helical" evidence="2">
    <location>
        <begin position="68"/>
        <end position="93"/>
    </location>
</feature>
<keyword evidence="5" id="KW-1185">Reference proteome</keyword>
<feature type="domain" description="PGG" evidence="3">
    <location>
        <begin position="11"/>
        <end position="130"/>
    </location>
</feature>
<feature type="transmembrane region" description="Helical" evidence="2">
    <location>
        <begin position="729"/>
        <end position="746"/>
    </location>
</feature>
<dbReference type="AlphaFoldDB" id="A0A5J9VBD6"/>
<evidence type="ECO:0000256" key="1">
    <source>
        <dbReference type="SAM" id="MobiDB-lite"/>
    </source>
</evidence>
<feature type="region of interest" description="Disordered" evidence="1">
    <location>
        <begin position="867"/>
        <end position="898"/>
    </location>
</feature>
<proteinExistence type="predicted"/>
<name>A0A5J9VBD6_9POAL</name>
<reference evidence="4 5" key="1">
    <citation type="journal article" date="2019" name="Sci. Rep.">
        <title>A high-quality genome of Eragrostis curvula grass provides insights into Poaceae evolution and supports new strategies to enhance forage quality.</title>
        <authorList>
            <person name="Carballo J."/>
            <person name="Santos B.A.C.M."/>
            <person name="Zappacosta D."/>
            <person name="Garbus I."/>
            <person name="Selva J.P."/>
            <person name="Gallo C.A."/>
            <person name="Diaz A."/>
            <person name="Albertini E."/>
            <person name="Caccamo M."/>
            <person name="Echenique V."/>
        </authorList>
    </citation>
    <scope>NUCLEOTIDE SEQUENCE [LARGE SCALE GENOMIC DNA]</scope>
    <source>
        <strain evidence="5">cv. Victoria</strain>
        <tissue evidence="4">Leaf</tissue>
    </source>
</reference>
<feature type="domain" description="PGG" evidence="3">
    <location>
        <begin position="528"/>
        <end position="637"/>
    </location>
</feature>